<dbReference type="Proteomes" id="UP001205337">
    <property type="component" value="Unassembled WGS sequence"/>
</dbReference>
<feature type="signal peptide" evidence="1">
    <location>
        <begin position="1"/>
        <end position="28"/>
    </location>
</feature>
<protein>
    <submittedName>
        <fullName evidence="2">Uncharacterized protein</fullName>
    </submittedName>
</protein>
<evidence type="ECO:0000313" key="3">
    <source>
        <dbReference type="Proteomes" id="UP001205337"/>
    </source>
</evidence>
<proteinExistence type="predicted"/>
<reference evidence="2 3" key="1">
    <citation type="submission" date="2022-08" db="EMBL/GenBank/DDBJ databases">
        <authorList>
            <person name="Li F."/>
        </authorList>
    </citation>
    <scope>NUCLEOTIDE SEQUENCE [LARGE SCALE GENOMIC DNA]</scope>
    <source>
        <strain evidence="2 3">10F1B-8-1</strain>
    </source>
</reference>
<comment type="caution">
    <text evidence="2">The sequence shown here is derived from an EMBL/GenBank/DDBJ whole genome shotgun (WGS) entry which is preliminary data.</text>
</comment>
<sequence length="206" mass="21997">MSTRRRLRAVLGVGIVAACALASGIVLAGHAAAPARAGGLDGDRVPEDLLWTWVASCSEEDPSRMITSFGYDADGRVHVEVSETGLDGAPITDDVGGVVVDAPATRSLSACLSDRRVATSDRLIVATPADRLELYRWALAWQVPCLRGSGFEVALPAFADFVEPNVVPWYLLGSADVTSVPFERVLDARWRCDPIPPIVGPSGWVW</sequence>
<gene>
    <name evidence="2" type="ORF">NUH29_06965</name>
</gene>
<dbReference type="RefSeq" id="WP_258798308.1">
    <property type="nucleotide sequence ID" value="NZ_JANTHX010000005.1"/>
</dbReference>
<dbReference type="PROSITE" id="PS51257">
    <property type="entry name" value="PROKAR_LIPOPROTEIN"/>
    <property type="match status" value="1"/>
</dbReference>
<keyword evidence="1" id="KW-0732">Signal</keyword>
<accession>A0ABT1ZF05</accession>
<keyword evidence="3" id="KW-1185">Reference proteome</keyword>
<name>A0ABT1ZF05_9MICO</name>
<evidence type="ECO:0000256" key="1">
    <source>
        <dbReference type="SAM" id="SignalP"/>
    </source>
</evidence>
<dbReference type="EMBL" id="JANTHX010000005">
    <property type="protein sequence ID" value="MCS0499289.1"/>
    <property type="molecule type" value="Genomic_DNA"/>
</dbReference>
<feature type="chain" id="PRO_5046939826" evidence="1">
    <location>
        <begin position="29"/>
        <end position="206"/>
    </location>
</feature>
<organism evidence="2 3">
    <name type="scientific">Protaetiibacter mangrovi</name>
    <dbReference type="NCBI Taxonomy" id="2970926"/>
    <lineage>
        <taxon>Bacteria</taxon>
        <taxon>Bacillati</taxon>
        <taxon>Actinomycetota</taxon>
        <taxon>Actinomycetes</taxon>
        <taxon>Micrococcales</taxon>
        <taxon>Microbacteriaceae</taxon>
        <taxon>Protaetiibacter</taxon>
    </lineage>
</organism>
<evidence type="ECO:0000313" key="2">
    <source>
        <dbReference type="EMBL" id="MCS0499289.1"/>
    </source>
</evidence>